<keyword evidence="3" id="KW-0648">Protein biosynthesis</keyword>
<dbReference type="Pfam" id="PF00472">
    <property type="entry name" value="RF-1"/>
    <property type="match status" value="1"/>
</dbReference>
<dbReference type="GO" id="GO:0032543">
    <property type="term" value="P:mitochondrial translation"/>
    <property type="evidence" value="ECO:0007669"/>
    <property type="project" value="UniProtKB-ARBA"/>
</dbReference>
<dbReference type="PROSITE" id="PS00745">
    <property type="entry name" value="RF_PROK_I"/>
    <property type="match status" value="1"/>
</dbReference>
<dbReference type="InterPro" id="IPR000352">
    <property type="entry name" value="Pep_chain_release_fac_I"/>
</dbReference>
<dbReference type="InterPro" id="IPR050057">
    <property type="entry name" value="Prokaryotic/Mito_RF"/>
</dbReference>
<dbReference type="GO" id="GO:0005739">
    <property type="term" value="C:mitochondrion"/>
    <property type="evidence" value="ECO:0007669"/>
    <property type="project" value="UniProtKB-ARBA"/>
</dbReference>
<feature type="domain" description="Prokaryotic-type class I peptide chain release factors" evidence="4">
    <location>
        <begin position="298"/>
        <end position="314"/>
    </location>
</feature>
<dbReference type="PANTHER" id="PTHR43804:SF7">
    <property type="entry name" value="LD18447P"/>
    <property type="match status" value="1"/>
</dbReference>
<dbReference type="InterPro" id="IPR005139">
    <property type="entry name" value="PCRF"/>
</dbReference>
<organism evidence="5 6">
    <name type="scientific">Hortaea werneckii</name>
    <name type="common">Black yeast</name>
    <name type="synonym">Cladosporium werneckii</name>
    <dbReference type="NCBI Taxonomy" id="91943"/>
    <lineage>
        <taxon>Eukaryota</taxon>
        <taxon>Fungi</taxon>
        <taxon>Dikarya</taxon>
        <taxon>Ascomycota</taxon>
        <taxon>Pezizomycotina</taxon>
        <taxon>Dothideomycetes</taxon>
        <taxon>Dothideomycetidae</taxon>
        <taxon>Mycosphaerellales</taxon>
        <taxon>Teratosphaeriaceae</taxon>
        <taxon>Hortaea</taxon>
    </lineage>
</organism>
<dbReference type="InterPro" id="IPR045853">
    <property type="entry name" value="Pep_chain_release_fac_I_sf"/>
</dbReference>
<evidence type="ECO:0000259" key="4">
    <source>
        <dbReference type="PROSITE" id="PS00745"/>
    </source>
</evidence>
<evidence type="ECO:0000313" key="6">
    <source>
        <dbReference type="Proteomes" id="UP000281677"/>
    </source>
</evidence>
<dbReference type="OrthoDB" id="2019491at2759"/>
<evidence type="ECO:0000313" key="5">
    <source>
        <dbReference type="EMBL" id="RMZ22490.1"/>
    </source>
</evidence>
<dbReference type="FunFam" id="3.30.160.20:FF:000004">
    <property type="entry name" value="Peptide chain release factor 1"/>
    <property type="match status" value="1"/>
</dbReference>
<comment type="similarity">
    <text evidence="1">Belongs to the prokaryotic/mitochondrial release factor family.</text>
</comment>
<name>A0A3M7IA69_HORWE</name>
<dbReference type="VEuPathDB" id="FungiDB:BTJ68_09552"/>
<keyword evidence="2" id="KW-0488">Methylation</keyword>
<dbReference type="Pfam" id="PF03462">
    <property type="entry name" value="PCRF"/>
    <property type="match status" value="1"/>
</dbReference>
<reference evidence="5 6" key="1">
    <citation type="journal article" date="2018" name="BMC Genomics">
        <title>Genomic evidence for intraspecific hybridization in a clonal and extremely halotolerant yeast.</title>
        <authorList>
            <person name="Gostincar C."/>
            <person name="Stajich J.E."/>
            <person name="Zupancic J."/>
            <person name="Zalar P."/>
            <person name="Gunde-Cimerman N."/>
        </authorList>
    </citation>
    <scope>NUCLEOTIDE SEQUENCE [LARGE SCALE GENOMIC DNA]</scope>
    <source>
        <strain evidence="5 6">EXF-120</strain>
    </source>
</reference>
<accession>A0A3M7IA69</accession>
<protein>
    <recommendedName>
        <fullName evidence="4">Prokaryotic-type class I peptide chain release factors domain-containing protein</fullName>
    </recommendedName>
</protein>
<dbReference type="Gene3D" id="6.10.140.1950">
    <property type="match status" value="1"/>
</dbReference>
<dbReference type="AlphaFoldDB" id="A0A3M7IA69"/>
<dbReference type="GO" id="GO:0003747">
    <property type="term" value="F:translation release factor activity"/>
    <property type="evidence" value="ECO:0007669"/>
    <property type="project" value="InterPro"/>
</dbReference>
<comment type="caution">
    <text evidence="5">The sequence shown here is derived from an EMBL/GenBank/DDBJ whole genome shotgun (WGS) entry which is preliminary data.</text>
</comment>
<evidence type="ECO:0000256" key="1">
    <source>
        <dbReference type="ARBA" id="ARBA00010835"/>
    </source>
</evidence>
<dbReference type="SMART" id="SM00937">
    <property type="entry name" value="PCRF"/>
    <property type="match status" value="1"/>
</dbReference>
<gene>
    <name evidence="5" type="ORF">D0859_13472</name>
</gene>
<sequence>MSASPDPAVNRATASILAIAEYRYRSPSPQNMRLHLTDCHPPASNPGSISPALLTRARTIAQEHATLTDKLASDYDAASAKRLGELQRTCSAVKEYDKALSASQELQSLLASKDQELRELAEEDITPTEQQIAQATQALKHSLIPIHPFAHLPCLIEIRPGAGGDEAALFAGDLVRMYEAYCARTGLRASLLKYETADGMTAGVGAGGSHVQEAILEVDSPGAYGVLRCEAGVHRVQRVPATESKGRTHTSAASVLVLPSIPAEGGAGGVDLQGEESFNDPKSDYYVDPRDVKTDVMRASGAGGQHVNRTESAVRLTHFPTNSVVMVQETRSQTQNREKAWRILRARIAQMRREEREEELIRLRRGAGAGKVGRENKVRTYNWGQQRVSDHRSGLDSRHLDDVMEGGDALEGVMESVRAWMSEQEVLGLVAEEEQKAGVKK</sequence>
<dbReference type="Proteomes" id="UP000281677">
    <property type="component" value="Unassembled WGS sequence"/>
</dbReference>
<dbReference type="PANTHER" id="PTHR43804">
    <property type="entry name" value="LD18447P"/>
    <property type="match status" value="1"/>
</dbReference>
<dbReference type="Gene3D" id="3.30.160.20">
    <property type="match status" value="1"/>
</dbReference>
<evidence type="ECO:0000256" key="3">
    <source>
        <dbReference type="ARBA" id="ARBA00022917"/>
    </source>
</evidence>
<evidence type="ECO:0000256" key="2">
    <source>
        <dbReference type="ARBA" id="ARBA00022481"/>
    </source>
</evidence>
<proteinExistence type="inferred from homology"/>
<dbReference type="EMBL" id="QWIT01000562">
    <property type="protein sequence ID" value="RMZ22490.1"/>
    <property type="molecule type" value="Genomic_DNA"/>
</dbReference>
<dbReference type="Gene3D" id="3.30.70.1660">
    <property type="match status" value="1"/>
</dbReference>
<dbReference type="SUPFAM" id="SSF75620">
    <property type="entry name" value="Release factor"/>
    <property type="match status" value="1"/>
</dbReference>